<evidence type="ECO:0000313" key="1">
    <source>
        <dbReference type="EMBL" id="GKV01606.1"/>
    </source>
</evidence>
<accession>A0AAV5ISJ9</accession>
<dbReference type="Proteomes" id="UP001054252">
    <property type="component" value="Unassembled WGS sequence"/>
</dbReference>
<keyword evidence="2" id="KW-1185">Reference proteome</keyword>
<proteinExistence type="predicted"/>
<reference evidence="1 2" key="1">
    <citation type="journal article" date="2021" name="Commun. Biol.">
        <title>The genome of Shorea leprosula (Dipterocarpaceae) highlights the ecological relevance of drought in aseasonal tropical rainforests.</title>
        <authorList>
            <person name="Ng K.K.S."/>
            <person name="Kobayashi M.J."/>
            <person name="Fawcett J.A."/>
            <person name="Hatakeyama M."/>
            <person name="Paape T."/>
            <person name="Ng C.H."/>
            <person name="Ang C.C."/>
            <person name="Tnah L.H."/>
            <person name="Lee C.T."/>
            <person name="Nishiyama T."/>
            <person name="Sese J."/>
            <person name="O'Brien M.J."/>
            <person name="Copetti D."/>
            <person name="Mohd Noor M.I."/>
            <person name="Ong R.C."/>
            <person name="Putra M."/>
            <person name="Sireger I.Z."/>
            <person name="Indrioko S."/>
            <person name="Kosugi Y."/>
            <person name="Izuno A."/>
            <person name="Isagi Y."/>
            <person name="Lee S.L."/>
            <person name="Shimizu K.K."/>
        </authorList>
    </citation>
    <scope>NUCLEOTIDE SEQUENCE [LARGE SCALE GENOMIC DNA]</scope>
    <source>
        <strain evidence="1">214</strain>
    </source>
</reference>
<sequence length="116" mass="12710">MAKGGKKGGKTRRKVGMVNGSLSVVRQICTLVAHKCVKILAGVLRVENAVEIAKSQPLFFDTLCPIRLPSAMVPPPPPSSLWITTSKILAKLGRFHFPEIWFSSSSWSLTFNLKGF</sequence>
<name>A0AAV5ISJ9_9ROSI</name>
<gene>
    <name evidence="1" type="ORF">SLEP1_g14151</name>
</gene>
<comment type="caution">
    <text evidence="1">The sequence shown here is derived from an EMBL/GenBank/DDBJ whole genome shotgun (WGS) entry which is preliminary data.</text>
</comment>
<protein>
    <submittedName>
        <fullName evidence="1">Uncharacterized protein</fullName>
    </submittedName>
</protein>
<evidence type="ECO:0000313" key="2">
    <source>
        <dbReference type="Proteomes" id="UP001054252"/>
    </source>
</evidence>
<dbReference type="AlphaFoldDB" id="A0AAV5ISJ9"/>
<organism evidence="1 2">
    <name type="scientific">Rubroshorea leprosula</name>
    <dbReference type="NCBI Taxonomy" id="152421"/>
    <lineage>
        <taxon>Eukaryota</taxon>
        <taxon>Viridiplantae</taxon>
        <taxon>Streptophyta</taxon>
        <taxon>Embryophyta</taxon>
        <taxon>Tracheophyta</taxon>
        <taxon>Spermatophyta</taxon>
        <taxon>Magnoliopsida</taxon>
        <taxon>eudicotyledons</taxon>
        <taxon>Gunneridae</taxon>
        <taxon>Pentapetalae</taxon>
        <taxon>rosids</taxon>
        <taxon>malvids</taxon>
        <taxon>Malvales</taxon>
        <taxon>Dipterocarpaceae</taxon>
        <taxon>Rubroshorea</taxon>
    </lineage>
</organism>
<dbReference type="EMBL" id="BPVZ01000017">
    <property type="protein sequence ID" value="GKV01606.1"/>
    <property type="molecule type" value="Genomic_DNA"/>
</dbReference>